<keyword evidence="2 4" id="KW-0479">Metal-binding</keyword>
<evidence type="ECO:0000256" key="6">
    <source>
        <dbReference type="SAM" id="SignalP"/>
    </source>
</evidence>
<feature type="signal peptide" evidence="6">
    <location>
        <begin position="1"/>
        <end position="26"/>
    </location>
</feature>
<evidence type="ECO:0000313" key="9">
    <source>
        <dbReference type="Proteomes" id="UP000321577"/>
    </source>
</evidence>
<proteinExistence type="predicted"/>
<evidence type="ECO:0000313" key="8">
    <source>
        <dbReference type="EMBL" id="GEP41022.1"/>
    </source>
</evidence>
<dbReference type="NCBIfam" id="TIGR02603">
    <property type="entry name" value="CxxCH_TIGR02603"/>
    <property type="match status" value="1"/>
</dbReference>
<name>A0A512M2Q9_9BACT</name>
<organism evidence="8 9">
    <name type="scientific">Brevifollis gellanilyticus</name>
    <dbReference type="NCBI Taxonomy" id="748831"/>
    <lineage>
        <taxon>Bacteria</taxon>
        <taxon>Pseudomonadati</taxon>
        <taxon>Verrucomicrobiota</taxon>
        <taxon>Verrucomicrobiia</taxon>
        <taxon>Verrucomicrobiales</taxon>
        <taxon>Verrucomicrobiaceae</taxon>
    </lineage>
</organism>
<feature type="chain" id="PRO_5022163309" description="Cytochrome c domain-containing protein" evidence="6">
    <location>
        <begin position="27"/>
        <end position="1858"/>
    </location>
</feature>
<protein>
    <recommendedName>
        <fullName evidence="7">Cytochrome c domain-containing protein</fullName>
    </recommendedName>
</protein>
<dbReference type="Proteomes" id="UP000321577">
    <property type="component" value="Unassembled WGS sequence"/>
</dbReference>
<evidence type="ECO:0000256" key="5">
    <source>
        <dbReference type="SAM" id="MobiDB-lite"/>
    </source>
</evidence>
<keyword evidence="3 4" id="KW-0408">Iron</keyword>
<dbReference type="GO" id="GO:0009055">
    <property type="term" value="F:electron transfer activity"/>
    <property type="evidence" value="ECO:0007669"/>
    <property type="project" value="InterPro"/>
</dbReference>
<feature type="domain" description="Cytochrome c" evidence="7">
    <location>
        <begin position="1725"/>
        <end position="1858"/>
    </location>
</feature>
<dbReference type="InterPro" id="IPR036909">
    <property type="entry name" value="Cyt_c-like_dom_sf"/>
</dbReference>
<dbReference type="InterPro" id="IPR013428">
    <property type="entry name" value="Membrane-bound_put_N"/>
</dbReference>
<dbReference type="SUPFAM" id="SSF63829">
    <property type="entry name" value="Calcium-dependent phosphotriesterase"/>
    <property type="match status" value="1"/>
</dbReference>
<dbReference type="GO" id="GO:0046872">
    <property type="term" value="F:metal ion binding"/>
    <property type="evidence" value="ECO:0007669"/>
    <property type="project" value="UniProtKB-KW"/>
</dbReference>
<dbReference type="SUPFAM" id="SSF46626">
    <property type="entry name" value="Cytochrome c"/>
    <property type="match status" value="1"/>
</dbReference>
<evidence type="ECO:0000256" key="4">
    <source>
        <dbReference type="PROSITE-ProRule" id="PRU00433"/>
    </source>
</evidence>
<dbReference type="InterPro" id="IPR013320">
    <property type="entry name" value="ConA-like_dom_sf"/>
</dbReference>
<dbReference type="PROSITE" id="PS51007">
    <property type="entry name" value="CYTC"/>
    <property type="match status" value="1"/>
</dbReference>
<gene>
    <name evidence="8" type="ORF">BGE01nite_03130</name>
</gene>
<dbReference type="InterPro" id="IPR013427">
    <property type="entry name" value="Haem-bd_dom_put"/>
</dbReference>
<evidence type="ECO:0000256" key="1">
    <source>
        <dbReference type="ARBA" id="ARBA00022617"/>
    </source>
</evidence>
<dbReference type="Gene3D" id="2.60.120.200">
    <property type="match status" value="1"/>
</dbReference>
<dbReference type="PANTHER" id="PTHR33546">
    <property type="entry name" value="LARGE, MULTIFUNCTIONAL SECRETED PROTEIN-RELATED"/>
    <property type="match status" value="1"/>
</dbReference>
<dbReference type="NCBIfam" id="TIGR02604">
    <property type="entry name" value="Piru_Ver_Nterm"/>
    <property type="match status" value="1"/>
</dbReference>
<keyword evidence="6" id="KW-0732">Signal</keyword>
<dbReference type="InterPro" id="IPR009056">
    <property type="entry name" value="Cyt_c-like_dom"/>
</dbReference>
<dbReference type="Gene3D" id="1.10.760.10">
    <property type="entry name" value="Cytochrome c-like domain"/>
    <property type="match status" value="1"/>
</dbReference>
<evidence type="ECO:0000256" key="3">
    <source>
        <dbReference type="ARBA" id="ARBA00023004"/>
    </source>
</evidence>
<keyword evidence="9" id="KW-1185">Reference proteome</keyword>
<keyword evidence="1 4" id="KW-0349">Heme</keyword>
<feature type="region of interest" description="Disordered" evidence="5">
    <location>
        <begin position="921"/>
        <end position="943"/>
    </location>
</feature>
<dbReference type="Pfam" id="PF23500">
    <property type="entry name" value="DUF7133"/>
    <property type="match status" value="1"/>
</dbReference>
<dbReference type="InterPro" id="IPR055557">
    <property type="entry name" value="DUF7133"/>
</dbReference>
<dbReference type="PANTHER" id="PTHR33546:SF1">
    <property type="entry name" value="LARGE, MULTIFUNCTIONAL SECRETED PROTEIN"/>
    <property type="match status" value="1"/>
</dbReference>
<dbReference type="Pfam" id="PF00034">
    <property type="entry name" value="Cytochrom_C"/>
    <property type="match status" value="1"/>
</dbReference>
<evidence type="ECO:0000256" key="2">
    <source>
        <dbReference type="ARBA" id="ARBA00022723"/>
    </source>
</evidence>
<comment type="caution">
    <text evidence="8">The sequence shown here is derived from an EMBL/GenBank/DDBJ whole genome shotgun (WGS) entry which is preliminary data.</text>
</comment>
<dbReference type="GO" id="GO:0020037">
    <property type="term" value="F:heme binding"/>
    <property type="evidence" value="ECO:0007669"/>
    <property type="project" value="InterPro"/>
</dbReference>
<dbReference type="SUPFAM" id="SSF49899">
    <property type="entry name" value="Concanavalin A-like lectins/glucanases"/>
    <property type="match status" value="1"/>
</dbReference>
<dbReference type="EMBL" id="BKAG01000002">
    <property type="protein sequence ID" value="GEP41022.1"/>
    <property type="molecule type" value="Genomic_DNA"/>
</dbReference>
<accession>A0A512M2Q9</accession>
<sequence>MGRRSLIMFSRLLLCGLACLVIPAHAEPVFRAGVSAVDVSPKTFPRIIAGGFLEGRGERNVDALHVRSFVLDDGKMKIAFAIVDTCMMEQALIDEAKEMASQQCGIPVDRMMVSATHTHSAPAAMSCLGTRKDTEYAKFLTPKIAEAIVAADKALQPARIGWGSFDDWEHIHNRRWIRREGREVVDPFGQPTGRANMHPGYLSKDVIGPSGPVDPQFSVISLQTIDGKPLGVLANYSQHYFGSGAVSADYYGHFCRHLAAKMGQAGDGNGPFVCAMSQGTSGDLMWMDYGAEKKSPALDTYATEVADSAMKALATVKHHDHAPLGMVEKMVELKYRVPDKKRLQWARPIAAKIENDLPKNKEEVYAREALILHERQKTSLKLQAIRIGDLSIATLPNEVYAITGLKLREASPFPMHFNIELANGAEGYIPPPEQHQLGGYTTWPARTAGLDVNAETQMYHQLGYELMVLGKTFVRNKAGSDLGVYGREIADSKPSAHYDCSESDGELLRSPTTPIQSLRSDTWNVGMQWVGGHALYLPGVGSGLGYGEESALRLSPFSKGLSFNRSIQAAGGHLKAEWGEQPATPTKEAPSAASIALWFWLGHESGASERDGELIHGLGVALKAHQFTDHTVKLELAGAEGKVVQGFSPAGAASSDNEDVASKTGDHGLKPMSTLADDWHFVVLIRDGENVRVHLDGGEKPVLMSKAGKATNEVLFGQGLEGRLDEITVWNRAVETSLIAKLWDTSKVAEDNARRDVARKEKAKRVEMQTNSLLKQHENWSVAMRFRNTKANDARAVTAYLVSRGPKGDSQAPGDHLGIGGNYKDSRPGKLFVYNGNAANQTLFGLTTIQPGTWNEVKMERAGSRVKVTLNGKVEIDAELPVTALGSKEVFLGRRCDDFAPLDGMFENVKVSGLESREVRGVDSKNAGGTPAPHSAPLSPEESAKRWHVREGYEIELVAAEPVVLDPVAFDWDEKGRLWVVEMADYPLGMDGNGKAGGRVVMLEDSDTDGRYDRRTVIAQELSFPTGILTWRDGVIVTAAPDIFFISPDGTKKVLLTGFSTGNQQLRVNGLRWGMDGWVYCAAGAHNGGYNKGTQIESRLTGEKIDLGSRDFRFKPDTGEFDPQSGPSQFGRARDDWGHWFGVQNSFPLWHYVLQDHYLRRNPHVIPPDPIHQLYPRNPPVYPASGLEKRFHSFDQAGRFTSACGIEVYRDRVLFDDGKTHAFTCEPFHNVVQHHVLEDDGVTFKARVDVNLGSSTEPRGDSRTTDFLASEDRWCRPVMVRTGPDGALWVADMYRYMIEHPQWLPQNGKDELLPHYREGDDKGRIWRVVKKVAGQSTSPALRHGDGLKPITTFASANGWCRDRAQMMALWDGFEAKQLVQLLQNPLPQVRAQTAWTFLLGGKTDFVPFDKLLSDPAPEVRVQALQMHEKFDHAPQSLMGLYHHDWRQLADPRVSMQLALSAGHWKDEWLGDVLAEILEEYPQGSEIVGAALSSVLPHLERACTRADKRSAPMLFRCALTVKNEKAMAALIARTQDQRDMKELLAVLDEHELSLAQFTKEMRSPDAQQGLKKMGAILAKAVQAVQASADSPTMDDLMLLASDREHRGMVKGMLGGLWAKTGSAEVLKLISKLQPKGAPEFLLERFDERTPAMRGQIIEALLSNDEWTTVLLGRAEAKSCDAATRARLVKHPKKEIAKLAGATFADSASATRAAAVERFRPALKLTGDAEKGKATFAMVCASCHKLDGVGMELGPDLRSVVQHDAEKLMNSILDPSAIIEPGFMAYHCTLKSGEQLYGVVATETSASLTLKMAGNITRSVLRSDVTSLKSTNTSLMPEGLEAALTPQALADLIAYLKMAR</sequence>
<reference evidence="8 9" key="1">
    <citation type="submission" date="2019-07" db="EMBL/GenBank/DDBJ databases">
        <title>Whole genome shotgun sequence of Brevifollis gellanilyticus NBRC 108608.</title>
        <authorList>
            <person name="Hosoyama A."/>
            <person name="Uohara A."/>
            <person name="Ohji S."/>
            <person name="Ichikawa N."/>
        </authorList>
    </citation>
    <scope>NUCLEOTIDE SEQUENCE [LARGE SCALE GENOMIC DNA]</scope>
    <source>
        <strain evidence="8 9">NBRC 108608</strain>
    </source>
</reference>
<evidence type="ECO:0000259" key="7">
    <source>
        <dbReference type="PROSITE" id="PS51007"/>
    </source>
</evidence>